<keyword evidence="2" id="KW-0805">Transcription regulation</keyword>
<dbReference type="GO" id="GO:0010628">
    <property type="term" value="P:positive regulation of gene expression"/>
    <property type="evidence" value="ECO:0007669"/>
    <property type="project" value="TreeGrafter"/>
</dbReference>
<dbReference type="InterPro" id="IPR036390">
    <property type="entry name" value="WH_DNA-bd_sf"/>
</dbReference>
<dbReference type="InterPro" id="IPR036388">
    <property type="entry name" value="WH-like_DNA-bd_sf"/>
</dbReference>
<protein>
    <submittedName>
        <fullName evidence="6">LysR family transcriptional regulator</fullName>
    </submittedName>
</protein>
<feature type="domain" description="HTH lysR-type" evidence="5">
    <location>
        <begin position="5"/>
        <end position="62"/>
    </location>
</feature>
<evidence type="ECO:0000256" key="3">
    <source>
        <dbReference type="ARBA" id="ARBA00023125"/>
    </source>
</evidence>
<keyword evidence="3" id="KW-0238">DNA-binding</keyword>
<reference evidence="6 7" key="1">
    <citation type="submission" date="2019-04" db="EMBL/GenBank/DDBJ databases">
        <title>Draft genome sequence of Gemmobacter aestuarii sp. nov.</title>
        <authorList>
            <person name="Hameed A."/>
            <person name="Lin S.-Y."/>
            <person name="Shahina M."/>
            <person name="Lai W.-A."/>
            <person name="Young C.-C."/>
        </authorList>
    </citation>
    <scope>NUCLEOTIDE SEQUENCE [LARGE SCALE GENOMIC DNA]</scope>
    <source>
        <strain evidence="6 7">CC-PW-75</strain>
    </source>
</reference>
<evidence type="ECO:0000259" key="5">
    <source>
        <dbReference type="PROSITE" id="PS50931"/>
    </source>
</evidence>
<dbReference type="RefSeq" id="WP_136395711.1">
    <property type="nucleotide sequence ID" value="NZ_SSND01000005.1"/>
</dbReference>
<dbReference type="EMBL" id="SSND01000005">
    <property type="protein sequence ID" value="THD81453.1"/>
    <property type="molecule type" value="Genomic_DNA"/>
</dbReference>
<gene>
    <name evidence="6" type="ORF">E7811_16170</name>
</gene>
<accession>A0A4S3MKA1</accession>
<sequence length="304" mass="33460">MLGRVTIQQLQTFREVMRTGSISEASRVLGRTQPAVSAVIANLEGQLGFALFLREHGRLTPCPEAHYLLEEAEDILERLARTTRSMAEFANRQRGSLRIACHPAASGFFVPSLLAGFLTDRPDVKADLMMRSSQVVTDLVASQEYDIGLAETPSARTSILSQSWDLECVLALPAENPFPADRPLTPQDLHDYPMATLFDDHSTNQATEAAFARAGATLNRRFVLRTFLPAIQLVAHGMCASLVDRITARSCPKAGIVFRAFDPAIRSSVAILEPAHRPQSLLAQAFRAELARQLDQLERWVPAA</sequence>
<dbReference type="Proteomes" id="UP000309450">
    <property type="component" value="Unassembled WGS sequence"/>
</dbReference>
<keyword evidence="7" id="KW-1185">Reference proteome</keyword>
<dbReference type="SUPFAM" id="SSF53850">
    <property type="entry name" value="Periplasmic binding protein-like II"/>
    <property type="match status" value="1"/>
</dbReference>
<dbReference type="Gene3D" id="1.10.10.10">
    <property type="entry name" value="Winged helix-like DNA-binding domain superfamily/Winged helix DNA-binding domain"/>
    <property type="match status" value="1"/>
</dbReference>
<dbReference type="GO" id="GO:0043565">
    <property type="term" value="F:sequence-specific DNA binding"/>
    <property type="evidence" value="ECO:0007669"/>
    <property type="project" value="TreeGrafter"/>
</dbReference>
<organism evidence="6 7">
    <name type="scientific">Aliigemmobacter aestuarii</name>
    <dbReference type="NCBI Taxonomy" id="1445661"/>
    <lineage>
        <taxon>Bacteria</taxon>
        <taxon>Pseudomonadati</taxon>
        <taxon>Pseudomonadota</taxon>
        <taxon>Alphaproteobacteria</taxon>
        <taxon>Rhodobacterales</taxon>
        <taxon>Paracoccaceae</taxon>
        <taxon>Aliigemmobacter</taxon>
    </lineage>
</organism>
<dbReference type="PRINTS" id="PR00039">
    <property type="entry name" value="HTHLYSR"/>
</dbReference>
<dbReference type="GO" id="GO:0003700">
    <property type="term" value="F:DNA-binding transcription factor activity"/>
    <property type="evidence" value="ECO:0007669"/>
    <property type="project" value="InterPro"/>
</dbReference>
<dbReference type="AlphaFoldDB" id="A0A4S3MKA1"/>
<dbReference type="Pfam" id="PF00126">
    <property type="entry name" value="HTH_1"/>
    <property type="match status" value="1"/>
</dbReference>
<evidence type="ECO:0000256" key="2">
    <source>
        <dbReference type="ARBA" id="ARBA00023015"/>
    </source>
</evidence>
<proteinExistence type="inferred from homology"/>
<evidence type="ECO:0000256" key="1">
    <source>
        <dbReference type="ARBA" id="ARBA00009437"/>
    </source>
</evidence>
<comment type="caution">
    <text evidence="6">The sequence shown here is derived from an EMBL/GenBank/DDBJ whole genome shotgun (WGS) entry which is preliminary data.</text>
</comment>
<dbReference type="Gene3D" id="3.40.190.290">
    <property type="match status" value="1"/>
</dbReference>
<dbReference type="Pfam" id="PF03466">
    <property type="entry name" value="LysR_substrate"/>
    <property type="match status" value="1"/>
</dbReference>
<dbReference type="PANTHER" id="PTHR30427">
    <property type="entry name" value="TRANSCRIPTIONAL ACTIVATOR PROTEIN LYSR"/>
    <property type="match status" value="1"/>
</dbReference>
<evidence type="ECO:0000313" key="7">
    <source>
        <dbReference type="Proteomes" id="UP000309450"/>
    </source>
</evidence>
<dbReference type="SUPFAM" id="SSF46785">
    <property type="entry name" value="Winged helix' DNA-binding domain"/>
    <property type="match status" value="1"/>
</dbReference>
<dbReference type="InterPro" id="IPR000847">
    <property type="entry name" value="LysR_HTH_N"/>
</dbReference>
<evidence type="ECO:0000313" key="6">
    <source>
        <dbReference type="EMBL" id="THD81453.1"/>
    </source>
</evidence>
<dbReference type="PROSITE" id="PS50931">
    <property type="entry name" value="HTH_LYSR"/>
    <property type="match status" value="1"/>
</dbReference>
<dbReference type="OrthoDB" id="8479870at2"/>
<dbReference type="InterPro" id="IPR005119">
    <property type="entry name" value="LysR_subst-bd"/>
</dbReference>
<keyword evidence="4" id="KW-0804">Transcription</keyword>
<comment type="similarity">
    <text evidence="1">Belongs to the LysR transcriptional regulatory family.</text>
</comment>
<dbReference type="PANTHER" id="PTHR30427:SF1">
    <property type="entry name" value="TRANSCRIPTIONAL ACTIVATOR PROTEIN LYSR"/>
    <property type="match status" value="1"/>
</dbReference>
<evidence type="ECO:0000256" key="4">
    <source>
        <dbReference type="ARBA" id="ARBA00023163"/>
    </source>
</evidence>
<name>A0A4S3MKA1_9RHOB</name>